<dbReference type="PROSITE" id="PS00688">
    <property type="entry name" value="SIGMA54_INTERACT_3"/>
    <property type="match status" value="1"/>
</dbReference>
<feature type="modified residue" description="4-aspartylphosphate" evidence="6">
    <location>
        <position position="99"/>
    </location>
</feature>
<feature type="domain" description="Sigma-54 factor interaction" evidence="7">
    <location>
        <begin position="209"/>
        <end position="438"/>
    </location>
</feature>
<dbReference type="GO" id="GO:0006355">
    <property type="term" value="P:regulation of DNA-templated transcription"/>
    <property type="evidence" value="ECO:0007669"/>
    <property type="project" value="InterPro"/>
</dbReference>
<dbReference type="GO" id="GO:0000160">
    <property type="term" value="P:phosphorelay signal transduction system"/>
    <property type="evidence" value="ECO:0007669"/>
    <property type="project" value="InterPro"/>
</dbReference>
<dbReference type="SUPFAM" id="SSF52540">
    <property type="entry name" value="P-loop containing nucleoside triphosphate hydrolases"/>
    <property type="match status" value="1"/>
</dbReference>
<keyword evidence="10" id="KW-1185">Reference proteome</keyword>
<evidence type="ECO:0000256" key="3">
    <source>
        <dbReference type="ARBA" id="ARBA00023015"/>
    </source>
</evidence>
<dbReference type="InterPro" id="IPR009057">
    <property type="entry name" value="Homeodomain-like_sf"/>
</dbReference>
<dbReference type="InterPro" id="IPR011006">
    <property type="entry name" value="CheY-like_superfamily"/>
</dbReference>
<dbReference type="GO" id="GO:0043565">
    <property type="term" value="F:sequence-specific DNA binding"/>
    <property type="evidence" value="ECO:0007669"/>
    <property type="project" value="InterPro"/>
</dbReference>
<evidence type="ECO:0000259" key="8">
    <source>
        <dbReference type="PROSITE" id="PS50110"/>
    </source>
</evidence>
<dbReference type="EMBL" id="SJZB01000014">
    <property type="protein sequence ID" value="TCJ17191.1"/>
    <property type="molecule type" value="Genomic_DNA"/>
</dbReference>
<dbReference type="SMART" id="SM00382">
    <property type="entry name" value="AAA"/>
    <property type="match status" value="1"/>
</dbReference>
<comment type="caution">
    <text evidence="9">The sequence shown here is derived from an EMBL/GenBank/DDBJ whole genome shotgun (WGS) entry which is preliminary data.</text>
</comment>
<dbReference type="PROSITE" id="PS50045">
    <property type="entry name" value="SIGMA54_INTERACT_4"/>
    <property type="match status" value="1"/>
</dbReference>
<keyword evidence="3" id="KW-0805">Transcription regulation</keyword>
<dbReference type="GO" id="GO:0005524">
    <property type="term" value="F:ATP binding"/>
    <property type="evidence" value="ECO:0007669"/>
    <property type="project" value="UniProtKB-KW"/>
</dbReference>
<keyword evidence="4" id="KW-0238">DNA-binding</keyword>
<dbReference type="Pfam" id="PF00072">
    <property type="entry name" value="Response_reg"/>
    <property type="match status" value="1"/>
</dbReference>
<organism evidence="9 10">
    <name type="scientific">Parasulfuritortus cantonensis</name>
    <dbReference type="NCBI Taxonomy" id="2528202"/>
    <lineage>
        <taxon>Bacteria</taxon>
        <taxon>Pseudomonadati</taxon>
        <taxon>Pseudomonadota</taxon>
        <taxon>Betaproteobacteria</taxon>
        <taxon>Nitrosomonadales</taxon>
        <taxon>Thiobacillaceae</taxon>
        <taxon>Parasulfuritortus</taxon>
    </lineage>
</organism>
<dbReference type="Gene3D" id="3.40.50.300">
    <property type="entry name" value="P-loop containing nucleotide triphosphate hydrolases"/>
    <property type="match status" value="1"/>
</dbReference>
<proteinExistence type="predicted"/>
<evidence type="ECO:0000256" key="4">
    <source>
        <dbReference type="ARBA" id="ARBA00023125"/>
    </source>
</evidence>
<dbReference type="PANTHER" id="PTHR32071">
    <property type="entry name" value="TRANSCRIPTIONAL REGULATORY PROTEIN"/>
    <property type="match status" value="1"/>
</dbReference>
<evidence type="ECO:0000259" key="7">
    <source>
        <dbReference type="PROSITE" id="PS50045"/>
    </source>
</evidence>
<dbReference type="InterPro" id="IPR025944">
    <property type="entry name" value="Sigma_54_int_dom_CS"/>
</dbReference>
<dbReference type="Pfam" id="PF25601">
    <property type="entry name" value="AAA_lid_14"/>
    <property type="match status" value="1"/>
</dbReference>
<dbReference type="Proteomes" id="UP000295443">
    <property type="component" value="Unassembled WGS sequence"/>
</dbReference>
<dbReference type="InterPro" id="IPR027417">
    <property type="entry name" value="P-loop_NTPase"/>
</dbReference>
<keyword evidence="1" id="KW-0547">Nucleotide-binding</keyword>
<dbReference type="InterPro" id="IPR025662">
    <property type="entry name" value="Sigma_54_int_dom_ATP-bd_1"/>
</dbReference>
<dbReference type="FunFam" id="3.40.50.300:FF:000006">
    <property type="entry name" value="DNA-binding transcriptional regulator NtrC"/>
    <property type="match status" value="1"/>
</dbReference>
<dbReference type="Pfam" id="PF02954">
    <property type="entry name" value="HTH_8"/>
    <property type="match status" value="1"/>
</dbReference>
<dbReference type="Pfam" id="PF00158">
    <property type="entry name" value="Sigma54_activat"/>
    <property type="match status" value="1"/>
</dbReference>
<dbReference type="Gene3D" id="3.40.50.2300">
    <property type="match status" value="1"/>
</dbReference>
<dbReference type="InterPro" id="IPR001789">
    <property type="entry name" value="Sig_transdc_resp-reg_receiver"/>
</dbReference>
<dbReference type="InterPro" id="IPR002078">
    <property type="entry name" value="Sigma_54_int"/>
</dbReference>
<protein>
    <submittedName>
        <fullName evidence="9">Sigma-54-dependent Fis family transcriptional regulator</fullName>
    </submittedName>
</protein>
<reference evidence="9 10" key="1">
    <citation type="submission" date="2019-03" db="EMBL/GenBank/DDBJ databases">
        <title>Genome sequence of Thiobacillaceae bacterium LSR1, a sulfur-oxidizing bacterium isolated from freshwater sediment.</title>
        <authorList>
            <person name="Li S."/>
        </authorList>
    </citation>
    <scope>NUCLEOTIDE SEQUENCE [LARGE SCALE GENOMIC DNA]</scope>
    <source>
        <strain evidence="9 10">LSR1</strain>
    </source>
</reference>
<dbReference type="PANTHER" id="PTHR32071:SF117">
    <property type="entry name" value="PTS-DEPENDENT DIHYDROXYACETONE KINASE OPERON REGULATORY PROTEIN-RELATED"/>
    <property type="match status" value="1"/>
</dbReference>
<name>A0A4R1BIU6_9PROT</name>
<dbReference type="PROSITE" id="PS50110">
    <property type="entry name" value="RESPONSE_REGULATORY"/>
    <property type="match status" value="1"/>
</dbReference>
<evidence type="ECO:0000256" key="1">
    <source>
        <dbReference type="ARBA" id="ARBA00022741"/>
    </source>
</evidence>
<evidence type="ECO:0000256" key="6">
    <source>
        <dbReference type="PROSITE-ProRule" id="PRU00169"/>
    </source>
</evidence>
<dbReference type="InterPro" id="IPR002197">
    <property type="entry name" value="HTH_Fis"/>
</dbReference>
<dbReference type="PROSITE" id="PS00676">
    <property type="entry name" value="SIGMA54_INTERACT_2"/>
    <property type="match status" value="1"/>
</dbReference>
<dbReference type="Gene3D" id="1.10.8.60">
    <property type="match status" value="1"/>
</dbReference>
<dbReference type="SUPFAM" id="SSF46689">
    <property type="entry name" value="Homeodomain-like"/>
    <property type="match status" value="1"/>
</dbReference>
<dbReference type="InterPro" id="IPR025943">
    <property type="entry name" value="Sigma_54_int_dom_ATP-bd_2"/>
</dbReference>
<dbReference type="PROSITE" id="PS00675">
    <property type="entry name" value="SIGMA54_INTERACT_1"/>
    <property type="match status" value="1"/>
</dbReference>
<dbReference type="InterPro" id="IPR058031">
    <property type="entry name" value="AAA_lid_NorR"/>
</dbReference>
<evidence type="ECO:0000313" key="9">
    <source>
        <dbReference type="EMBL" id="TCJ17191.1"/>
    </source>
</evidence>
<gene>
    <name evidence="9" type="ORF">EZJ19_04365</name>
</gene>
<keyword evidence="2" id="KW-0067">ATP-binding</keyword>
<evidence type="ECO:0000256" key="2">
    <source>
        <dbReference type="ARBA" id="ARBA00022840"/>
    </source>
</evidence>
<dbReference type="PRINTS" id="PR01590">
    <property type="entry name" value="HTHFIS"/>
</dbReference>
<sequence length="539" mass="59437">MAAPRPSPQTNPIPFRCIPAGAALSPRSHLRAVRPAPFSRWRRPPLTELSTILVVDDEPRSQEALRRTLDEDFNVLTASGAAEALALMEDHRVHVVLTDQRMPGMSGVAFLRQVREAWPDTVRIIISGYTDSEDIIAGINEAGIYQYLLKPWHPDQLLLTLRRAAELQRLETENHRLTLELRAAEPHLRGRVGENRARLRQAFAPDAIVRAADSPMQAVCQLVERAANYDVPVLIEGESGTGKELLARAIHYGGGRAEQPFVVENCGALPDTLLESELFGHKKGAYTGASQDRVGLFQQAHGGTLFLDEIGETSAAFQVKLLRVLQEGEFRPLGSSRTVAVDVRVVAATNRHLEDEVRAGRFREDLYYRLATVPVRVPALRERPMDIPELARRILAKVSANLGRRVDGFAPEVLACMQAYAWPGNVRELQNEIQRMLVVSDRALLDLDALALAIRQQASLAGLRPPRDEAGTPAGGRLDAMEARLLCEALRKHDGNLTHAASELGLSRPGLRAKLRRLGVSVPVRGRGRPARTLGREDG</sequence>
<accession>A0A4R1BIU6</accession>
<keyword evidence="6" id="KW-0597">Phosphoprotein</keyword>
<dbReference type="SMART" id="SM00448">
    <property type="entry name" value="REC"/>
    <property type="match status" value="1"/>
</dbReference>
<dbReference type="InterPro" id="IPR003593">
    <property type="entry name" value="AAA+_ATPase"/>
</dbReference>
<evidence type="ECO:0000256" key="5">
    <source>
        <dbReference type="ARBA" id="ARBA00023163"/>
    </source>
</evidence>
<dbReference type="CDD" id="cd17596">
    <property type="entry name" value="REC_HupR"/>
    <property type="match status" value="1"/>
</dbReference>
<dbReference type="Gene3D" id="1.10.10.60">
    <property type="entry name" value="Homeodomain-like"/>
    <property type="match status" value="1"/>
</dbReference>
<evidence type="ECO:0000313" key="10">
    <source>
        <dbReference type="Proteomes" id="UP000295443"/>
    </source>
</evidence>
<dbReference type="AlphaFoldDB" id="A0A4R1BIU6"/>
<keyword evidence="5" id="KW-0804">Transcription</keyword>
<dbReference type="SUPFAM" id="SSF52172">
    <property type="entry name" value="CheY-like"/>
    <property type="match status" value="1"/>
</dbReference>
<feature type="domain" description="Response regulatory" evidence="8">
    <location>
        <begin position="51"/>
        <end position="165"/>
    </location>
</feature>
<dbReference type="OrthoDB" id="9761705at2"/>
<dbReference type="CDD" id="cd00009">
    <property type="entry name" value="AAA"/>
    <property type="match status" value="1"/>
</dbReference>